<dbReference type="CDD" id="cd01299">
    <property type="entry name" value="Met_dep_hydrolase_A"/>
    <property type="match status" value="1"/>
</dbReference>
<dbReference type="InterPro" id="IPR051781">
    <property type="entry name" value="Metallo-dep_Hydrolase"/>
</dbReference>
<name>A0A132PGD6_9MYCO</name>
<dbReference type="PANTHER" id="PTHR43135">
    <property type="entry name" value="ALPHA-D-RIBOSE 1-METHYLPHOSPHONATE 5-TRIPHOSPHATE DIPHOSPHATASE"/>
    <property type="match status" value="1"/>
</dbReference>
<dbReference type="AlphaFoldDB" id="A0A132PGD6"/>
<comment type="caution">
    <text evidence="3">The sequence shown here is derived from an EMBL/GenBank/DDBJ whole genome shotgun (WGS) entry which is preliminary data.</text>
</comment>
<dbReference type="SUPFAM" id="SSF51338">
    <property type="entry name" value="Composite domain of metallo-dependent hydrolases"/>
    <property type="match status" value="2"/>
</dbReference>
<dbReference type="Gene3D" id="2.30.40.10">
    <property type="entry name" value="Urease, subunit C, domain 1"/>
    <property type="match status" value="1"/>
</dbReference>
<keyword evidence="4" id="KW-1185">Reference proteome</keyword>
<dbReference type="InterPro" id="IPR032466">
    <property type="entry name" value="Metal_Hydrolase"/>
</dbReference>
<dbReference type="PANTHER" id="PTHR43135:SF3">
    <property type="entry name" value="ALPHA-D-RIBOSE 1-METHYLPHOSPHONATE 5-TRIPHOSPHATE DIPHOSPHATASE"/>
    <property type="match status" value="1"/>
</dbReference>
<protein>
    <submittedName>
        <fullName evidence="3">Hydrolase</fullName>
    </submittedName>
</protein>
<dbReference type="SUPFAM" id="SSF51556">
    <property type="entry name" value="Metallo-dependent hydrolases"/>
    <property type="match status" value="1"/>
</dbReference>
<keyword evidence="3" id="KW-0378">Hydrolase</keyword>
<evidence type="ECO:0000256" key="1">
    <source>
        <dbReference type="SAM" id="MobiDB-lite"/>
    </source>
</evidence>
<dbReference type="GO" id="GO:0016810">
    <property type="term" value="F:hydrolase activity, acting on carbon-nitrogen (but not peptide) bonds"/>
    <property type="evidence" value="ECO:0007669"/>
    <property type="project" value="InterPro"/>
</dbReference>
<accession>A0A132PGD6</accession>
<dbReference type="Gene3D" id="3.20.20.140">
    <property type="entry name" value="Metal-dependent hydrolases"/>
    <property type="match status" value="1"/>
</dbReference>
<feature type="compositionally biased region" description="Basic and acidic residues" evidence="1">
    <location>
        <begin position="29"/>
        <end position="38"/>
    </location>
</feature>
<dbReference type="InterPro" id="IPR057744">
    <property type="entry name" value="OTAase-like"/>
</dbReference>
<evidence type="ECO:0000313" key="4">
    <source>
        <dbReference type="Proteomes" id="UP000070612"/>
    </source>
</evidence>
<reference evidence="3 4" key="1">
    <citation type="submission" date="2015-07" db="EMBL/GenBank/DDBJ databases">
        <title>A draft genome sequence of Mycobacterium wolinskyi.</title>
        <authorList>
            <person name="de Man T.J."/>
            <person name="Perry K.A."/>
            <person name="Coulliette A.D."/>
            <person name="Jensen B."/>
            <person name="Toney N.C."/>
            <person name="Limbago B.M."/>
            <person name="Noble-Wang J."/>
        </authorList>
    </citation>
    <scope>NUCLEOTIDE SEQUENCE [LARGE SCALE GENOMIC DNA]</scope>
    <source>
        <strain evidence="3 4">CDC_01</strain>
    </source>
</reference>
<evidence type="ECO:0000313" key="3">
    <source>
        <dbReference type="EMBL" id="KWX21409.1"/>
    </source>
</evidence>
<dbReference type="PATRIC" id="fig|59750.3.peg.3050"/>
<organism evidence="3 4">
    <name type="scientific">Mycolicibacterium wolinskyi</name>
    <dbReference type="NCBI Taxonomy" id="59750"/>
    <lineage>
        <taxon>Bacteria</taxon>
        <taxon>Bacillati</taxon>
        <taxon>Actinomycetota</taxon>
        <taxon>Actinomycetes</taxon>
        <taxon>Mycobacteriales</taxon>
        <taxon>Mycobacteriaceae</taxon>
        <taxon>Mycolicibacterium</taxon>
    </lineage>
</organism>
<sequence length="454" mass="48297">MTACSADGGDSTPTAASPPETSPEAPSKSGEDAADRATDFRNVRIFDGRGDRLSAPSNVRVRGNRIERITTDPLPTEPDVTVIDGGGRTLMPGLIDNHWHTMLVRPPVTQLTTLDPGYLNLLAGAEANDTLMRGFTTVRDLGGPSFGLKRAIDEGVIDGPRIFPSGAIITVTSGHGDFRTPADLPRTTGGHVSHQEALGAAMVADSPDEVRTRTREQLFQGASQIKLTAGGGVSSPHSPLDAVTFTEPELRAATDAAGNWGTYVTVHAYTPESIQQAIRAGVRCIEHAHLMDEATAKAMADNDIWLSTQPLPEEMIGAFPPGSEEAAKAKEVIDGVANVYELARKYKIKTAFGTDILFSPQLAPKQGALLAKLGTWFTPAEVLRMATATNAELLAMSGKRSPYSGKLGVVEEGALADLLLVDGDPLKNLELVADPERNFQLIMKNGKVHKNTLP</sequence>
<dbReference type="Pfam" id="PF01979">
    <property type="entry name" value="Amidohydro_1"/>
    <property type="match status" value="1"/>
</dbReference>
<gene>
    <name evidence="3" type="ORF">AFM11_25930</name>
</gene>
<feature type="compositionally biased region" description="Low complexity" evidence="1">
    <location>
        <begin position="11"/>
        <end position="27"/>
    </location>
</feature>
<dbReference type="Proteomes" id="UP000070612">
    <property type="component" value="Unassembled WGS sequence"/>
</dbReference>
<feature type="region of interest" description="Disordered" evidence="1">
    <location>
        <begin position="1"/>
        <end position="38"/>
    </location>
</feature>
<dbReference type="EMBL" id="LGTW01000020">
    <property type="protein sequence ID" value="KWX21409.1"/>
    <property type="molecule type" value="Genomic_DNA"/>
</dbReference>
<dbReference type="InterPro" id="IPR011059">
    <property type="entry name" value="Metal-dep_hydrolase_composite"/>
</dbReference>
<dbReference type="InterPro" id="IPR006680">
    <property type="entry name" value="Amidohydro-rel"/>
</dbReference>
<feature type="domain" description="Amidohydrolase-related" evidence="2">
    <location>
        <begin position="89"/>
        <end position="448"/>
    </location>
</feature>
<proteinExistence type="predicted"/>
<evidence type="ECO:0000259" key="2">
    <source>
        <dbReference type="Pfam" id="PF01979"/>
    </source>
</evidence>